<protein>
    <submittedName>
        <fullName evidence="2">Uncharacterized protein</fullName>
    </submittedName>
</protein>
<dbReference type="PANTHER" id="PTHR42897">
    <property type="entry name" value="PYRUVATE SYNTHASE SUBUNIT PORB"/>
    <property type="match status" value="1"/>
</dbReference>
<gene>
    <name evidence="2" type="ORF">LPQ35_10660</name>
</gene>
<dbReference type="SUPFAM" id="SSF52518">
    <property type="entry name" value="Thiamin diphosphate-binding fold (THDP-binding)"/>
    <property type="match status" value="1"/>
</dbReference>
<evidence type="ECO:0000313" key="2">
    <source>
        <dbReference type="EMBL" id="XAT63701.1"/>
    </source>
</evidence>
<organism evidence="2 3">
    <name type="scientific">Geoglobus acetivorans</name>
    <dbReference type="NCBI Taxonomy" id="565033"/>
    <lineage>
        <taxon>Archaea</taxon>
        <taxon>Methanobacteriati</taxon>
        <taxon>Methanobacteriota</taxon>
        <taxon>Archaeoglobi</taxon>
        <taxon>Archaeoglobales</taxon>
        <taxon>Archaeoglobaceae</taxon>
        <taxon>Geoglobus</taxon>
    </lineage>
</organism>
<dbReference type="PANTHER" id="PTHR42897:SF1">
    <property type="entry name" value="2-OXOACID OXIDOREDUCTASE (FERREDOXIN)"/>
    <property type="match status" value="1"/>
</dbReference>
<name>A0ABZ3H4Z5_GEOAI</name>
<dbReference type="Gene3D" id="3.40.50.970">
    <property type="match status" value="1"/>
</dbReference>
<dbReference type="GeneID" id="90450162"/>
<evidence type="ECO:0000313" key="3">
    <source>
        <dbReference type="Proteomes" id="UP001492541"/>
    </source>
</evidence>
<dbReference type="RefSeq" id="WP_193807036.1">
    <property type="nucleotide sequence ID" value="NZ_CP087714.1"/>
</dbReference>
<accession>A0ABZ3H4Z5</accession>
<sequence length="123" mass="14587">MATASVGYVNDLRRKFRRAGRLEGFRFIHVHAPCPPGWRFDASMTVDVARMAVETLAWILWEYDGRLRISELSKRAAINRRDLEEYFRIQGRFKTFSDSSLKRIALEIEEKYRILEHLESEHQ</sequence>
<keyword evidence="3" id="KW-1185">Reference proteome</keyword>
<keyword evidence="1" id="KW-0560">Oxidoreductase</keyword>
<evidence type="ECO:0000256" key="1">
    <source>
        <dbReference type="ARBA" id="ARBA00023002"/>
    </source>
</evidence>
<dbReference type="InterPro" id="IPR051479">
    <property type="entry name" value="PorB-like"/>
</dbReference>
<proteinExistence type="predicted"/>
<dbReference type="EMBL" id="CP087714">
    <property type="protein sequence ID" value="XAT63701.1"/>
    <property type="molecule type" value="Genomic_DNA"/>
</dbReference>
<reference evidence="2 3" key="1">
    <citation type="submission" date="2021-11" db="EMBL/GenBank/DDBJ databases">
        <title>Whole genome of Geoglobus acetivorans.</title>
        <authorList>
            <person name="Liu D."/>
        </authorList>
    </citation>
    <scope>NUCLEOTIDE SEQUENCE [LARGE SCALE GENOMIC DNA]</scope>
    <source>
        <strain evidence="2 3">SBH6</strain>
    </source>
</reference>
<dbReference type="Proteomes" id="UP001492541">
    <property type="component" value="Chromosome"/>
</dbReference>
<dbReference type="InterPro" id="IPR029061">
    <property type="entry name" value="THDP-binding"/>
</dbReference>